<protein>
    <recommendedName>
        <fullName evidence="8">IclR family transcriptional regulator</fullName>
    </recommendedName>
</protein>
<dbReference type="InterPro" id="IPR036390">
    <property type="entry name" value="WH_DNA-bd_sf"/>
</dbReference>
<dbReference type="Pfam" id="PF09339">
    <property type="entry name" value="HTH_IclR"/>
    <property type="match status" value="1"/>
</dbReference>
<dbReference type="SUPFAM" id="SSF46785">
    <property type="entry name" value="Winged helix' DNA-binding domain"/>
    <property type="match status" value="1"/>
</dbReference>
<evidence type="ECO:0000256" key="2">
    <source>
        <dbReference type="ARBA" id="ARBA00023125"/>
    </source>
</evidence>
<evidence type="ECO:0008006" key="8">
    <source>
        <dbReference type="Google" id="ProtNLM"/>
    </source>
</evidence>
<gene>
    <name evidence="6" type="ORF">AN215_17015</name>
</gene>
<dbReference type="SMART" id="SM00346">
    <property type="entry name" value="HTH_ICLR"/>
    <property type="match status" value="1"/>
</dbReference>
<dbReference type="PATRIC" id="fig|933944.5.peg.6150"/>
<dbReference type="InterPro" id="IPR050707">
    <property type="entry name" value="HTH_MetabolicPath_Reg"/>
</dbReference>
<dbReference type="PROSITE" id="PS51078">
    <property type="entry name" value="ICLR_ED"/>
    <property type="match status" value="1"/>
</dbReference>
<dbReference type="PANTHER" id="PTHR30136">
    <property type="entry name" value="HELIX-TURN-HELIX TRANSCRIPTIONAL REGULATOR, ICLR FAMILY"/>
    <property type="match status" value="1"/>
</dbReference>
<comment type="caution">
    <text evidence="6">The sequence shown here is derived from an EMBL/GenBank/DDBJ whole genome shotgun (WGS) entry which is preliminary data.</text>
</comment>
<dbReference type="STRING" id="933944.AN215_17015"/>
<name>A0A1E7JJY2_9ACTN</name>
<accession>A0A1E7JJY2</accession>
<dbReference type="PANTHER" id="PTHR30136:SF24">
    <property type="entry name" value="HTH-TYPE TRANSCRIPTIONAL REPRESSOR ALLR"/>
    <property type="match status" value="1"/>
</dbReference>
<dbReference type="Proteomes" id="UP000176087">
    <property type="component" value="Unassembled WGS sequence"/>
</dbReference>
<dbReference type="GO" id="GO:0045892">
    <property type="term" value="P:negative regulation of DNA-templated transcription"/>
    <property type="evidence" value="ECO:0007669"/>
    <property type="project" value="TreeGrafter"/>
</dbReference>
<sequence>MSGSLRRGLRVLAALSGEPATASRVAESHGVSLSTAVRLLQVLVEEGFARRDESGRYHVGSQLLQVAYHVVASMDVREVAAPILRGLNTQTGQTVHLGYFENPTVLYVDKYAGRAPVQMYSQIGMPAPLHCTAMGKAVAASLPETERSALAASLDYAVSTDRTITNAEDYLRELETVRQQGYALNLGEHEAVISAVAVPIKQPDGRVQYAIDLAVPNVVVNEDELRAFIPQVLAAVTDIERALGY</sequence>
<evidence type="ECO:0000313" key="7">
    <source>
        <dbReference type="Proteomes" id="UP000176087"/>
    </source>
</evidence>
<evidence type="ECO:0000259" key="4">
    <source>
        <dbReference type="PROSITE" id="PS51077"/>
    </source>
</evidence>
<keyword evidence="3" id="KW-0804">Transcription</keyword>
<dbReference type="Gene3D" id="3.30.450.40">
    <property type="match status" value="1"/>
</dbReference>
<dbReference type="EMBL" id="LJGT01000040">
    <property type="protein sequence ID" value="OEU87951.1"/>
    <property type="molecule type" value="Genomic_DNA"/>
</dbReference>
<dbReference type="OrthoDB" id="9807558at2"/>
<reference evidence="6 7" key="1">
    <citation type="journal article" date="2016" name="Front. Microbiol.">
        <title>Comparative Genomics Analysis of Streptomyces Species Reveals Their Adaptation to the Marine Environment and Their Diversity at the Genomic Level.</title>
        <authorList>
            <person name="Tian X."/>
            <person name="Zhang Z."/>
            <person name="Yang T."/>
            <person name="Chen M."/>
            <person name="Li J."/>
            <person name="Chen F."/>
            <person name="Yang J."/>
            <person name="Li W."/>
            <person name="Zhang B."/>
            <person name="Zhang Z."/>
            <person name="Wu J."/>
            <person name="Zhang C."/>
            <person name="Long L."/>
            <person name="Xiao J."/>
        </authorList>
    </citation>
    <scope>NUCLEOTIDE SEQUENCE [LARGE SCALE GENOMIC DNA]</scope>
    <source>
        <strain evidence="6 7">SCSIO 10390</strain>
    </source>
</reference>
<evidence type="ECO:0000313" key="6">
    <source>
        <dbReference type="EMBL" id="OEU87951.1"/>
    </source>
</evidence>
<feature type="domain" description="IclR-ED" evidence="5">
    <location>
        <begin position="62"/>
        <end position="245"/>
    </location>
</feature>
<dbReference type="SUPFAM" id="SSF55781">
    <property type="entry name" value="GAF domain-like"/>
    <property type="match status" value="1"/>
</dbReference>
<evidence type="ECO:0000256" key="3">
    <source>
        <dbReference type="ARBA" id="ARBA00023163"/>
    </source>
</evidence>
<dbReference type="CDD" id="cd00090">
    <property type="entry name" value="HTH_ARSR"/>
    <property type="match status" value="1"/>
</dbReference>
<feature type="domain" description="HTH iclR-type" evidence="4">
    <location>
        <begin position="2"/>
        <end position="61"/>
    </location>
</feature>
<keyword evidence="1" id="KW-0805">Transcription regulation</keyword>
<keyword evidence="7" id="KW-1185">Reference proteome</keyword>
<dbReference type="InterPro" id="IPR005471">
    <property type="entry name" value="Tscrpt_reg_IclR_N"/>
</dbReference>
<dbReference type="AlphaFoldDB" id="A0A1E7JJY2"/>
<proteinExistence type="predicted"/>
<evidence type="ECO:0000256" key="1">
    <source>
        <dbReference type="ARBA" id="ARBA00023015"/>
    </source>
</evidence>
<dbReference type="GO" id="GO:0003700">
    <property type="term" value="F:DNA-binding transcription factor activity"/>
    <property type="evidence" value="ECO:0007669"/>
    <property type="project" value="TreeGrafter"/>
</dbReference>
<dbReference type="InterPro" id="IPR036388">
    <property type="entry name" value="WH-like_DNA-bd_sf"/>
</dbReference>
<dbReference type="Pfam" id="PF01614">
    <property type="entry name" value="IclR_C"/>
    <property type="match status" value="1"/>
</dbReference>
<keyword evidence="2" id="KW-0238">DNA-binding</keyword>
<dbReference type="PROSITE" id="PS51077">
    <property type="entry name" value="HTH_ICLR"/>
    <property type="match status" value="1"/>
</dbReference>
<dbReference type="GO" id="GO:0003677">
    <property type="term" value="F:DNA binding"/>
    <property type="evidence" value="ECO:0007669"/>
    <property type="project" value="UniProtKB-KW"/>
</dbReference>
<dbReference type="InterPro" id="IPR029016">
    <property type="entry name" value="GAF-like_dom_sf"/>
</dbReference>
<organism evidence="6 7">
    <name type="scientific">Streptomyces abyssalis</name>
    <dbReference type="NCBI Taxonomy" id="933944"/>
    <lineage>
        <taxon>Bacteria</taxon>
        <taxon>Bacillati</taxon>
        <taxon>Actinomycetota</taxon>
        <taxon>Actinomycetes</taxon>
        <taxon>Kitasatosporales</taxon>
        <taxon>Streptomycetaceae</taxon>
        <taxon>Streptomyces</taxon>
    </lineage>
</organism>
<dbReference type="InterPro" id="IPR011991">
    <property type="entry name" value="ArsR-like_HTH"/>
</dbReference>
<dbReference type="Gene3D" id="1.10.10.10">
    <property type="entry name" value="Winged helix-like DNA-binding domain superfamily/Winged helix DNA-binding domain"/>
    <property type="match status" value="1"/>
</dbReference>
<dbReference type="InterPro" id="IPR014757">
    <property type="entry name" value="Tscrpt_reg_IclR_C"/>
</dbReference>
<evidence type="ECO:0000259" key="5">
    <source>
        <dbReference type="PROSITE" id="PS51078"/>
    </source>
</evidence>
<dbReference type="RefSeq" id="WP_070014015.1">
    <property type="nucleotide sequence ID" value="NZ_LJGS01000045.1"/>
</dbReference>